<evidence type="ECO:0000313" key="4">
    <source>
        <dbReference type="Proteomes" id="UP000183185"/>
    </source>
</evidence>
<reference evidence="2" key="3">
    <citation type="submission" date="2024-05" db="EMBL/GenBank/DDBJ databases">
        <authorList>
            <person name="Kreuzer M."/>
            <person name="Schlaeppi K."/>
            <person name="Thoenen L."/>
        </authorList>
    </citation>
    <scope>NUCLEOTIDE SEQUENCE</scope>
    <source>
        <strain evidence="2">LBA1-1-1.1</strain>
    </source>
</reference>
<keyword evidence="1" id="KW-0472">Membrane</keyword>
<accession>A0AA44KUT4</accession>
<keyword evidence="1" id="KW-1133">Transmembrane helix</keyword>
<evidence type="ECO:0000313" key="2">
    <source>
        <dbReference type="EMBL" id="MEV4914720.1"/>
    </source>
</evidence>
<keyword evidence="1" id="KW-0812">Transmembrane</keyword>
<feature type="transmembrane region" description="Helical" evidence="1">
    <location>
        <begin position="44"/>
        <end position="61"/>
    </location>
</feature>
<reference evidence="2 5" key="2">
    <citation type="journal article" date="2023" name="Proc. Natl. Acad. Sci. U.S.A.">
        <title>Bacterial tolerance to host-exuded specialized metabolites structures the maize root microbiome.</title>
        <authorList>
            <person name="Thoenen L."/>
            <person name="Giroud C."/>
            <person name="Kreuzer M."/>
            <person name="Waelchli J."/>
            <person name="Gfeller V."/>
            <person name="Deslandes-Herold G."/>
            <person name="Mateo P."/>
            <person name="Robert C.A.M."/>
            <person name="Ahrens C.H."/>
            <person name="Rubio-Somoza I."/>
            <person name="Bruggmann R."/>
            <person name="Erb M."/>
            <person name="Schlaeppi K."/>
        </authorList>
    </citation>
    <scope>NUCLEOTIDE SEQUENCE [LARGE SCALE GENOMIC DNA]</scope>
    <source>
        <strain evidence="2 5">LBA1-1-1.1</strain>
    </source>
</reference>
<organism evidence="3 4">
    <name type="scientific">Bacillus proteolyticus</name>
    <dbReference type="NCBI Taxonomy" id="2026192"/>
    <lineage>
        <taxon>Bacteria</taxon>
        <taxon>Bacillati</taxon>
        <taxon>Bacillota</taxon>
        <taxon>Bacilli</taxon>
        <taxon>Bacillales</taxon>
        <taxon>Bacillaceae</taxon>
        <taxon>Bacillus</taxon>
        <taxon>Bacillus cereus group</taxon>
    </lineage>
</organism>
<dbReference type="EMBL" id="JBEGIE010000099">
    <property type="protein sequence ID" value="MEV4914720.1"/>
    <property type="molecule type" value="Genomic_DNA"/>
</dbReference>
<dbReference type="EMBL" id="MACH01000092">
    <property type="protein sequence ID" value="OJE44016.1"/>
    <property type="molecule type" value="Genomic_DNA"/>
</dbReference>
<reference evidence="3 4" key="1">
    <citation type="submission" date="2016-06" db="EMBL/GenBank/DDBJ databases">
        <title>First insights into the genetic diversity and population structure of in the Bacillus cereus group bacteria from diverse marine environments.</title>
        <authorList>
            <person name="Liu Y."/>
            <person name="Lai Q."/>
            <person name="Shao Z."/>
        </authorList>
    </citation>
    <scope>NUCLEOTIDE SEQUENCE [LARGE SCALE GENOMIC DNA]</scope>
    <source>
        <strain evidence="3 4">TD42</strain>
    </source>
</reference>
<keyword evidence="5" id="KW-1185">Reference proteome</keyword>
<evidence type="ECO:0000313" key="5">
    <source>
        <dbReference type="Proteomes" id="UP001552502"/>
    </source>
</evidence>
<evidence type="ECO:0000256" key="1">
    <source>
        <dbReference type="SAM" id="Phobius"/>
    </source>
</evidence>
<dbReference type="RefSeq" id="WP_071745936.1">
    <property type="nucleotide sequence ID" value="NZ_JARMCS010000010.1"/>
</dbReference>
<dbReference type="Proteomes" id="UP000183185">
    <property type="component" value="Unassembled WGS sequence"/>
</dbReference>
<protein>
    <submittedName>
        <fullName evidence="3">Uncharacterized protein</fullName>
    </submittedName>
</protein>
<name>A0AA44KUT4_9BACI</name>
<dbReference type="Proteomes" id="UP001552502">
    <property type="component" value="Unassembled WGS sequence"/>
</dbReference>
<sequence length="100" mass="11665">MNKQQHSSKKKEGFFENRILPIITVLSGVILLVYKGLEFISKYVLILILFTLIIASLYLLFMKEIVGAAIGFIFASLGYYMYKIIFKQKKEMTHKQIIKR</sequence>
<feature type="transmembrane region" description="Helical" evidence="1">
    <location>
        <begin position="67"/>
        <end position="86"/>
    </location>
</feature>
<dbReference type="AlphaFoldDB" id="A0AA44KUT4"/>
<gene>
    <name evidence="3" type="ORF">BAQ49_08155</name>
    <name evidence="2" type="ORF">MRBLBA1_005744</name>
</gene>
<comment type="caution">
    <text evidence="3">The sequence shown here is derived from an EMBL/GenBank/DDBJ whole genome shotgun (WGS) entry which is preliminary data.</text>
</comment>
<feature type="transmembrane region" description="Helical" evidence="1">
    <location>
        <begin position="19"/>
        <end position="37"/>
    </location>
</feature>
<proteinExistence type="predicted"/>
<evidence type="ECO:0000313" key="3">
    <source>
        <dbReference type="EMBL" id="OJE44016.1"/>
    </source>
</evidence>